<evidence type="ECO:0000313" key="2">
    <source>
        <dbReference type="EMBL" id="GKT33357.1"/>
    </source>
</evidence>
<evidence type="ECO:0000259" key="1">
    <source>
        <dbReference type="Pfam" id="PF01370"/>
    </source>
</evidence>
<accession>A0ABQ5KLH4</accession>
<protein>
    <recommendedName>
        <fullName evidence="1">NAD-dependent epimerase/dehydratase domain-containing protein</fullName>
    </recommendedName>
</protein>
<dbReference type="PANTHER" id="PTHR43245:SF11">
    <property type="entry name" value="LD23561P"/>
    <property type="match status" value="1"/>
</dbReference>
<evidence type="ECO:0000313" key="3">
    <source>
        <dbReference type="Proteomes" id="UP001057375"/>
    </source>
</evidence>
<sequence length="250" mass="27457">ETGGKLIYVSDARVYPGAPKAYKTGPATETFPIDKAVTLIGRAHADAEKVIRGEKLPCIILRPAVVYGKGDVSGLTPRLICSMVYQQLKEPMKFLWDGKIKMNCVHVIDVAAAMWHCALNVPIGSTFNLVDRSDLDVGKLNAMLEGIFKIKTGFHGKIICAGASAAMGMATNTVNEKHIQPWADLCKANKVSTFLSPYLDADMLGKSWLFASGDAIIKTKFKYTHRMISIPLLKEVLDDYVARKIIPPYK</sequence>
<name>A0ABQ5KLH4_9EUKA</name>
<dbReference type="EMBL" id="BQXS01010225">
    <property type="protein sequence ID" value="GKT33357.1"/>
    <property type="molecule type" value="Genomic_DNA"/>
</dbReference>
<feature type="domain" description="NAD-dependent epimerase/dehydratase" evidence="1">
    <location>
        <begin position="5"/>
        <end position="128"/>
    </location>
</feature>
<dbReference type="InterPro" id="IPR036291">
    <property type="entry name" value="NAD(P)-bd_dom_sf"/>
</dbReference>
<dbReference type="PANTHER" id="PTHR43245">
    <property type="entry name" value="BIFUNCTIONAL POLYMYXIN RESISTANCE PROTEIN ARNA"/>
    <property type="match status" value="1"/>
</dbReference>
<keyword evidence="3" id="KW-1185">Reference proteome</keyword>
<proteinExistence type="predicted"/>
<dbReference type="Gene3D" id="3.40.50.720">
    <property type="entry name" value="NAD(P)-binding Rossmann-like Domain"/>
    <property type="match status" value="1"/>
</dbReference>
<reference evidence="2" key="1">
    <citation type="submission" date="2022-03" db="EMBL/GenBank/DDBJ databases">
        <title>Draft genome sequence of Aduncisulcus paluster, a free-living microaerophilic Fornicata.</title>
        <authorList>
            <person name="Yuyama I."/>
            <person name="Kume K."/>
            <person name="Tamura T."/>
            <person name="Inagaki Y."/>
            <person name="Hashimoto T."/>
        </authorList>
    </citation>
    <scope>NUCLEOTIDE SEQUENCE</scope>
    <source>
        <strain evidence="2">NY0171</strain>
    </source>
</reference>
<organism evidence="2 3">
    <name type="scientific">Aduncisulcus paluster</name>
    <dbReference type="NCBI Taxonomy" id="2918883"/>
    <lineage>
        <taxon>Eukaryota</taxon>
        <taxon>Metamonada</taxon>
        <taxon>Carpediemonas-like organisms</taxon>
        <taxon>Aduncisulcus</taxon>
    </lineage>
</organism>
<dbReference type="Pfam" id="PF01370">
    <property type="entry name" value="Epimerase"/>
    <property type="match status" value="1"/>
</dbReference>
<dbReference type="InterPro" id="IPR001509">
    <property type="entry name" value="Epimerase_deHydtase"/>
</dbReference>
<comment type="caution">
    <text evidence="2">The sequence shown here is derived from an EMBL/GenBank/DDBJ whole genome shotgun (WGS) entry which is preliminary data.</text>
</comment>
<dbReference type="SUPFAM" id="SSF51735">
    <property type="entry name" value="NAD(P)-binding Rossmann-fold domains"/>
    <property type="match status" value="1"/>
</dbReference>
<dbReference type="Proteomes" id="UP001057375">
    <property type="component" value="Unassembled WGS sequence"/>
</dbReference>
<gene>
    <name evidence="2" type="ORF">ADUPG1_007293</name>
</gene>
<feature type="non-terminal residue" evidence="2">
    <location>
        <position position="1"/>
    </location>
</feature>
<dbReference type="InterPro" id="IPR050177">
    <property type="entry name" value="Lipid_A_modif_metabolic_enz"/>
</dbReference>